<accession>A0A7W7YFH9</accession>
<reference evidence="2 3" key="1">
    <citation type="submission" date="2020-08" db="EMBL/GenBank/DDBJ databases">
        <title>Genomic Encyclopedia of Type Strains, Phase IV (KMG-IV): sequencing the most valuable type-strain genomes for metagenomic binning, comparative biology and taxonomic classification.</title>
        <authorList>
            <person name="Goeker M."/>
        </authorList>
    </citation>
    <scope>NUCLEOTIDE SEQUENCE [LARGE SCALE GENOMIC DNA]</scope>
    <source>
        <strain evidence="2 3">DSM 12252</strain>
    </source>
</reference>
<dbReference type="PANTHER" id="PTHR38589:SF1">
    <property type="entry name" value="BLR0621 PROTEIN"/>
    <property type="match status" value="1"/>
</dbReference>
<comment type="caution">
    <text evidence="2">The sequence shown here is derived from an EMBL/GenBank/DDBJ whole genome shotgun (WGS) entry which is preliminary data.</text>
</comment>
<dbReference type="AlphaFoldDB" id="A0A7W7YFH9"/>
<dbReference type="EMBL" id="JACHIG010000014">
    <property type="protein sequence ID" value="MBB5035228.1"/>
    <property type="molecule type" value="Genomic_DNA"/>
</dbReference>
<evidence type="ECO:0000313" key="2">
    <source>
        <dbReference type="EMBL" id="MBB5035228.1"/>
    </source>
</evidence>
<sequence length="238" mass="25669">MHRLLVMLLMLASCARMSAPVKLPPEFAAVLPKACRQVLHVAAADPQTSAAELRMLERVAGDEWHAAGAGIKVRIGRNGMAWGHGEFGLKAPEGWRIKKEGDGCAPAGVFRITQAFGDGPKPGWMKLPYLPCSAHHWGIDDVNSRHYNQIVDDRVVACDWTGPETMVPSSGCYRLGAEIAHNPHHTPGLGSCIFMHIWLGKNTGTAGCTAMAEINLSKVLAWLDPAAQPCLVQGVVRP</sequence>
<evidence type="ECO:0000256" key="1">
    <source>
        <dbReference type="SAM" id="SignalP"/>
    </source>
</evidence>
<feature type="signal peptide" evidence="1">
    <location>
        <begin position="1"/>
        <end position="18"/>
    </location>
</feature>
<protein>
    <submittedName>
        <fullName evidence="2">L,D-peptidoglycan transpeptidase YkuD (ErfK/YbiS/YcfS/YnhG family)</fullName>
    </submittedName>
</protein>
<proteinExistence type="predicted"/>
<keyword evidence="1" id="KW-0732">Signal</keyword>
<feature type="chain" id="PRO_5031012401" evidence="1">
    <location>
        <begin position="19"/>
        <end position="238"/>
    </location>
</feature>
<dbReference type="RefSeq" id="WP_184343804.1">
    <property type="nucleotide sequence ID" value="NZ_JACHIG010000014.1"/>
</dbReference>
<evidence type="ECO:0000313" key="3">
    <source>
        <dbReference type="Proteomes" id="UP000590740"/>
    </source>
</evidence>
<organism evidence="2 3">
    <name type="scientific">Prosthecobacter vanneervenii</name>
    <dbReference type="NCBI Taxonomy" id="48466"/>
    <lineage>
        <taxon>Bacteria</taxon>
        <taxon>Pseudomonadati</taxon>
        <taxon>Verrucomicrobiota</taxon>
        <taxon>Verrucomicrobiia</taxon>
        <taxon>Verrucomicrobiales</taxon>
        <taxon>Verrucomicrobiaceae</taxon>
        <taxon>Prosthecobacter</taxon>
    </lineage>
</organism>
<dbReference type="PANTHER" id="PTHR38589">
    <property type="entry name" value="BLR0621 PROTEIN"/>
    <property type="match status" value="1"/>
</dbReference>
<name>A0A7W7YFH9_9BACT</name>
<keyword evidence="3" id="KW-1185">Reference proteome</keyword>
<gene>
    <name evidence="2" type="ORF">HNQ65_004837</name>
</gene>
<dbReference type="Proteomes" id="UP000590740">
    <property type="component" value="Unassembled WGS sequence"/>
</dbReference>